<keyword evidence="3" id="KW-1185">Reference proteome</keyword>
<comment type="caution">
    <text evidence="2">The sequence shown here is derived from an EMBL/GenBank/DDBJ whole genome shotgun (WGS) entry which is preliminary data.</text>
</comment>
<feature type="transmembrane region" description="Helical" evidence="1">
    <location>
        <begin position="59"/>
        <end position="77"/>
    </location>
</feature>
<name>A0ABW1QWD8_9ACTN</name>
<reference evidence="3" key="1">
    <citation type="journal article" date="2019" name="Int. J. Syst. Evol. Microbiol.">
        <title>The Global Catalogue of Microorganisms (GCM) 10K type strain sequencing project: providing services to taxonomists for standard genome sequencing and annotation.</title>
        <authorList>
            <consortium name="The Broad Institute Genomics Platform"/>
            <consortium name="The Broad Institute Genome Sequencing Center for Infectious Disease"/>
            <person name="Wu L."/>
            <person name="Ma J."/>
        </authorList>
    </citation>
    <scope>NUCLEOTIDE SEQUENCE [LARGE SCALE GENOMIC DNA]</scope>
    <source>
        <strain evidence="3">DFY28</strain>
    </source>
</reference>
<evidence type="ECO:0000313" key="3">
    <source>
        <dbReference type="Proteomes" id="UP001596098"/>
    </source>
</evidence>
<dbReference type="EMBL" id="JBHSQI010000003">
    <property type="protein sequence ID" value="MFC6153593.1"/>
    <property type="molecule type" value="Genomic_DNA"/>
</dbReference>
<sequence length="82" mass="8912">MTNDVNALESEIEQTRERLAATLDQLLYRAHPKTIVGREVTTVKSKFVDLETGAPKTDAILRAAGIAVGVVVALIVVRKIVK</sequence>
<dbReference type="InterPro" id="IPR022062">
    <property type="entry name" value="DUF3618"/>
</dbReference>
<dbReference type="RefSeq" id="WP_128221394.1">
    <property type="nucleotide sequence ID" value="NZ_CP034929.1"/>
</dbReference>
<evidence type="ECO:0000313" key="2">
    <source>
        <dbReference type="EMBL" id="MFC6153593.1"/>
    </source>
</evidence>
<proteinExistence type="predicted"/>
<keyword evidence="1" id="KW-0472">Membrane</keyword>
<dbReference type="Pfam" id="PF12277">
    <property type="entry name" value="DUF3618"/>
    <property type="match status" value="1"/>
</dbReference>
<protein>
    <submittedName>
        <fullName evidence="2">DUF3618 domain-containing protein</fullName>
    </submittedName>
</protein>
<accession>A0ABW1QWD8</accession>
<organism evidence="2 3">
    <name type="scientific">Nocardioides yefusunii</name>
    <dbReference type="NCBI Taxonomy" id="2500546"/>
    <lineage>
        <taxon>Bacteria</taxon>
        <taxon>Bacillati</taxon>
        <taxon>Actinomycetota</taxon>
        <taxon>Actinomycetes</taxon>
        <taxon>Propionibacteriales</taxon>
        <taxon>Nocardioidaceae</taxon>
        <taxon>Nocardioides</taxon>
    </lineage>
</organism>
<keyword evidence="1" id="KW-1133">Transmembrane helix</keyword>
<keyword evidence="1" id="KW-0812">Transmembrane</keyword>
<gene>
    <name evidence="2" type="ORF">ACFPWU_07950</name>
</gene>
<dbReference type="Proteomes" id="UP001596098">
    <property type="component" value="Unassembled WGS sequence"/>
</dbReference>
<evidence type="ECO:0000256" key="1">
    <source>
        <dbReference type="SAM" id="Phobius"/>
    </source>
</evidence>